<evidence type="ECO:0000313" key="2">
    <source>
        <dbReference type="Proteomes" id="UP001230504"/>
    </source>
</evidence>
<accession>A0AAD8PM64</accession>
<dbReference type="EMBL" id="JAHLJV010000120">
    <property type="protein sequence ID" value="KAK1569875.1"/>
    <property type="molecule type" value="Genomic_DNA"/>
</dbReference>
<comment type="caution">
    <text evidence="1">The sequence shown here is derived from an EMBL/GenBank/DDBJ whole genome shotgun (WGS) entry which is preliminary data.</text>
</comment>
<dbReference type="InterPro" id="IPR029058">
    <property type="entry name" value="AB_hydrolase_fold"/>
</dbReference>
<dbReference type="PANTHER" id="PTHR46082:SF6">
    <property type="entry name" value="AAA+ ATPASE DOMAIN-CONTAINING PROTEIN-RELATED"/>
    <property type="match status" value="1"/>
</dbReference>
<dbReference type="SUPFAM" id="SSF53474">
    <property type="entry name" value="alpha/beta-Hydrolases"/>
    <property type="match status" value="1"/>
</dbReference>
<dbReference type="GO" id="GO:0016787">
    <property type="term" value="F:hydrolase activity"/>
    <property type="evidence" value="ECO:0007669"/>
    <property type="project" value="UniProtKB-KW"/>
</dbReference>
<dbReference type="SUPFAM" id="SSF52540">
    <property type="entry name" value="P-loop containing nucleoside triphosphate hydrolases"/>
    <property type="match status" value="1"/>
</dbReference>
<dbReference type="InterPro" id="IPR053137">
    <property type="entry name" value="NLR-like"/>
</dbReference>
<sequence>MWLRDALPYHLLWEHTNHPMARVITYGYESEVVNSRSMQNLEDLATTFRDSLNTLTSSRKVRPLIFVAHSLGGLIVKQALITVANSEADDHHKLLQAVYGVVSFGVPHDGMEIRSLVSMVGDGPNRELVGSLNQINSQILSIQQRDFHRALGAKGQTEVFCFYETQDSPTAKQDEDGTWSMSGERTVLVTKSSATHCRPWEDGPENICAINRSHQGMIKFGIEDHDYELVRGKLEGLAQRALTVQSRLRANKTNFLVPYNQNPDYIGRLETLDTIKDTLGYGKNQTTQYSRVSLFGLGGVGKTQVALAFSYWIRDNCSDVSVFWVHSASTDRFRQAFTSIAEECRIPGHDDSKSDVPMLVRRWLEKKERGRWIMIIDNADDKELFFPSETGRANTSKETSAQSSSRLSDYLPDCAHGSILITTRDKRAALRFSQGKPSIIEIEKMNQNETGQLLQRTLGKEAPLEEVSSLSARLEYLPLALVQAAAFIQENSISISEYLQLLDESDENLVDQLSEPFTTVGRDSGVPNEVTATWIVSFNQIQQRDTLASQILSFICLLDRQAIPKKIVTQYCNQSHEGPQPGIGEVTKALGTLKAFSFVAESKDNILDLHRLIQLVTRKWLVMRDEYTKYSEYSMDVVSTLFPYGKHETRQE</sequence>
<keyword evidence="2" id="KW-1185">Reference proteome</keyword>
<organism evidence="1 2">
    <name type="scientific">Colletotrichum navitas</name>
    <dbReference type="NCBI Taxonomy" id="681940"/>
    <lineage>
        <taxon>Eukaryota</taxon>
        <taxon>Fungi</taxon>
        <taxon>Dikarya</taxon>
        <taxon>Ascomycota</taxon>
        <taxon>Pezizomycotina</taxon>
        <taxon>Sordariomycetes</taxon>
        <taxon>Hypocreomycetidae</taxon>
        <taxon>Glomerellales</taxon>
        <taxon>Glomerellaceae</taxon>
        <taxon>Colletotrichum</taxon>
        <taxon>Colletotrichum graminicola species complex</taxon>
    </lineage>
</organism>
<reference evidence="1" key="1">
    <citation type="submission" date="2021-06" db="EMBL/GenBank/DDBJ databases">
        <title>Comparative genomics, transcriptomics and evolutionary studies reveal genomic signatures of adaptation to plant cell wall in hemibiotrophic fungi.</title>
        <authorList>
            <consortium name="DOE Joint Genome Institute"/>
            <person name="Baroncelli R."/>
            <person name="Diaz J.F."/>
            <person name="Benocci T."/>
            <person name="Peng M."/>
            <person name="Battaglia E."/>
            <person name="Haridas S."/>
            <person name="Andreopoulos W."/>
            <person name="Labutti K."/>
            <person name="Pangilinan J."/>
            <person name="Floch G.L."/>
            <person name="Makela M.R."/>
            <person name="Henrissat B."/>
            <person name="Grigoriev I.V."/>
            <person name="Crouch J.A."/>
            <person name="De Vries R.P."/>
            <person name="Sukno S.A."/>
            <person name="Thon M.R."/>
        </authorList>
    </citation>
    <scope>NUCLEOTIDE SEQUENCE</scope>
    <source>
        <strain evidence="1">CBS 125086</strain>
    </source>
</reference>
<name>A0AAD8PM64_9PEZI</name>
<dbReference type="Gene3D" id="3.40.50.1820">
    <property type="entry name" value="alpha/beta hydrolase"/>
    <property type="match status" value="1"/>
</dbReference>
<dbReference type="Proteomes" id="UP001230504">
    <property type="component" value="Unassembled WGS sequence"/>
</dbReference>
<dbReference type="AlphaFoldDB" id="A0AAD8PM64"/>
<proteinExistence type="predicted"/>
<gene>
    <name evidence="1" type="ORF">LY79DRAFT_65997</name>
</gene>
<keyword evidence="1" id="KW-0378">Hydrolase</keyword>
<dbReference type="PANTHER" id="PTHR46082">
    <property type="entry name" value="ATP/GTP-BINDING PROTEIN-RELATED"/>
    <property type="match status" value="1"/>
</dbReference>
<dbReference type="Gene3D" id="3.40.50.300">
    <property type="entry name" value="P-loop containing nucleotide triphosphate hydrolases"/>
    <property type="match status" value="1"/>
</dbReference>
<dbReference type="RefSeq" id="XP_060408071.1">
    <property type="nucleotide sequence ID" value="XM_060562763.1"/>
</dbReference>
<protein>
    <submittedName>
        <fullName evidence="1">P-loop containing nucleoside triphosphate hydrolase protein</fullName>
    </submittedName>
</protein>
<dbReference type="GeneID" id="85447003"/>
<evidence type="ECO:0000313" key="1">
    <source>
        <dbReference type="EMBL" id="KAK1569875.1"/>
    </source>
</evidence>
<dbReference type="InterPro" id="IPR027417">
    <property type="entry name" value="P-loop_NTPase"/>
</dbReference>